<dbReference type="InterPro" id="IPR005183">
    <property type="entry name" value="DUF305_CopM-like"/>
</dbReference>
<proteinExistence type="predicted"/>
<sequence>MMKMKKTLTISAAAIAAAIALAGCAAGTETGSPATSSTPGMNHGGSAMPSGSASATSTASAEFNDADTMFAQMMIPHHTQAVTMSETMLKKEGIPAAVTELATKITDAQGPEIEKMTGWLQSWGQPTAMPTNMPSAHSMSGMMGQEDMTKLEAAQGTEAAKLFLTQMIAHHEGAIMMAKTETTDGKNADAVKLSKDIVTAQEAEIQEMRQLLVGL</sequence>
<protein>
    <submittedName>
        <fullName evidence="4">Uncharacterized protein (DUF305 family)</fullName>
    </submittedName>
</protein>
<dbReference type="PANTHER" id="PTHR36933:SF1">
    <property type="entry name" value="SLL0788 PROTEIN"/>
    <property type="match status" value="1"/>
</dbReference>
<dbReference type="Gene3D" id="1.20.1260.10">
    <property type="match status" value="1"/>
</dbReference>
<feature type="domain" description="DUF305" evidence="3">
    <location>
        <begin position="67"/>
        <end position="212"/>
    </location>
</feature>
<feature type="chain" id="PRO_5043992830" evidence="2">
    <location>
        <begin position="23"/>
        <end position="215"/>
    </location>
</feature>
<dbReference type="PANTHER" id="PTHR36933">
    <property type="entry name" value="SLL0788 PROTEIN"/>
    <property type="match status" value="1"/>
</dbReference>
<feature type="compositionally biased region" description="Polar residues" evidence="1">
    <location>
        <begin position="29"/>
        <end position="40"/>
    </location>
</feature>
<reference evidence="4" key="1">
    <citation type="submission" date="2023-07" db="EMBL/GenBank/DDBJ databases">
        <title>Sorghum-associated microbial communities from plants grown in Nebraska, USA.</title>
        <authorList>
            <person name="Schachtman D."/>
        </authorList>
    </citation>
    <scope>NUCLEOTIDE SEQUENCE</scope>
    <source>
        <strain evidence="4">BE261</strain>
    </source>
</reference>
<evidence type="ECO:0000256" key="1">
    <source>
        <dbReference type="SAM" id="MobiDB-lite"/>
    </source>
</evidence>
<feature type="region of interest" description="Disordered" evidence="1">
    <location>
        <begin position="28"/>
        <end position="60"/>
    </location>
</feature>
<organism evidence="4 5">
    <name type="scientific">Pseudarthrobacter oxydans</name>
    <name type="common">Arthrobacter oxydans</name>
    <dbReference type="NCBI Taxonomy" id="1671"/>
    <lineage>
        <taxon>Bacteria</taxon>
        <taxon>Bacillati</taxon>
        <taxon>Actinomycetota</taxon>
        <taxon>Actinomycetes</taxon>
        <taxon>Micrococcales</taxon>
        <taxon>Micrococcaceae</taxon>
        <taxon>Pseudarthrobacter</taxon>
    </lineage>
</organism>
<accession>A0AAW8NHT5</accession>
<evidence type="ECO:0000259" key="3">
    <source>
        <dbReference type="Pfam" id="PF03713"/>
    </source>
</evidence>
<name>A0AAW8NHT5_PSEOX</name>
<dbReference type="Proteomes" id="UP001262032">
    <property type="component" value="Unassembled WGS sequence"/>
</dbReference>
<feature type="signal peptide" evidence="2">
    <location>
        <begin position="1"/>
        <end position="22"/>
    </location>
</feature>
<feature type="compositionally biased region" description="Low complexity" evidence="1">
    <location>
        <begin position="44"/>
        <end position="60"/>
    </location>
</feature>
<comment type="caution">
    <text evidence="4">The sequence shown here is derived from an EMBL/GenBank/DDBJ whole genome shotgun (WGS) entry which is preliminary data.</text>
</comment>
<evidence type="ECO:0000313" key="4">
    <source>
        <dbReference type="EMBL" id="MDR7166129.1"/>
    </source>
</evidence>
<dbReference type="InterPro" id="IPR012347">
    <property type="entry name" value="Ferritin-like"/>
</dbReference>
<keyword evidence="2" id="KW-0732">Signal</keyword>
<evidence type="ECO:0000256" key="2">
    <source>
        <dbReference type="SAM" id="SignalP"/>
    </source>
</evidence>
<gene>
    <name evidence="4" type="ORF">J2X12_004183</name>
</gene>
<evidence type="ECO:0000313" key="5">
    <source>
        <dbReference type="Proteomes" id="UP001262032"/>
    </source>
</evidence>
<dbReference type="AlphaFoldDB" id="A0AAW8NHT5"/>
<dbReference type="Pfam" id="PF03713">
    <property type="entry name" value="DUF305"/>
    <property type="match status" value="1"/>
</dbReference>
<dbReference type="EMBL" id="JAVDWN010000028">
    <property type="protein sequence ID" value="MDR7166129.1"/>
    <property type="molecule type" value="Genomic_DNA"/>
</dbReference>
<dbReference type="PROSITE" id="PS51257">
    <property type="entry name" value="PROKAR_LIPOPROTEIN"/>
    <property type="match status" value="1"/>
</dbReference>